<evidence type="ECO:0000313" key="1">
    <source>
        <dbReference type="EMBL" id="GAA2139687.1"/>
    </source>
</evidence>
<name>A0ABN2ZC06_9ACTN</name>
<dbReference type="EMBL" id="BAAAMR010000029">
    <property type="protein sequence ID" value="GAA2139687.1"/>
    <property type="molecule type" value="Genomic_DNA"/>
</dbReference>
<reference evidence="1 2" key="1">
    <citation type="journal article" date="2019" name="Int. J. Syst. Evol. Microbiol.">
        <title>The Global Catalogue of Microorganisms (GCM) 10K type strain sequencing project: providing services to taxonomists for standard genome sequencing and annotation.</title>
        <authorList>
            <consortium name="The Broad Institute Genomics Platform"/>
            <consortium name="The Broad Institute Genome Sequencing Center for Infectious Disease"/>
            <person name="Wu L."/>
            <person name="Ma J."/>
        </authorList>
    </citation>
    <scope>NUCLEOTIDE SEQUENCE [LARGE SCALE GENOMIC DNA]</scope>
    <source>
        <strain evidence="1 2">JCM 13850</strain>
    </source>
</reference>
<organism evidence="1 2">
    <name type="scientific">Actinomadura napierensis</name>
    <dbReference type="NCBI Taxonomy" id="267854"/>
    <lineage>
        <taxon>Bacteria</taxon>
        <taxon>Bacillati</taxon>
        <taxon>Actinomycetota</taxon>
        <taxon>Actinomycetes</taxon>
        <taxon>Streptosporangiales</taxon>
        <taxon>Thermomonosporaceae</taxon>
        <taxon>Actinomadura</taxon>
    </lineage>
</organism>
<comment type="caution">
    <text evidence="1">The sequence shown here is derived from an EMBL/GenBank/DDBJ whole genome shotgun (WGS) entry which is preliminary data.</text>
</comment>
<proteinExistence type="predicted"/>
<sequence length="733" mass="81048">MRGRKTPWEHGGVNGTLEELVISRTLRVPTPQGEAGTGEVAARQFDAALMSAGFKLSRDLLEWLSGLYEGDVIDVAVRVLKTVRTMAGDHVRHNVYFRNFPRNVPDTVDFWAECIQKWLLDPVSAADVRSAASQGWLNLLDFPDYGRYLHTYEEMLAAQDDLIASAKDRVTVLHLGESLDREVEELYVALAGSVTPLNDADLEALRVLAEHCVAGRQPDAIPVRENRAIVNAVRVKAGMPLLLDTVTDVLRLACALSDGDVTLMEPTRFRSLGRPLRRALLAGLDEVVRDSPAKLGDVSQYREEWKRLGERLHPHEFPAWPHAADVFAIARREKTARSFAGRVEMLVGEGDVAGAARLLGGAPGMLFRSADRLLRLTSGDERDAVFEAIEAAASGVSGRVVLSLREHLLNRPEKPGHARVFANRHGRGAVVVDARPPLGDDVRERLVALLDGEVARRLPEPGHLVVDPNVLDVALPLSGKATAAGMGVLPRGSVSPVEGELLRFFIYWKQAKARTDFDLSALMLDGDYLNPTWLSYTSLTEVGGEHSGDITSAPDGASEFIDLRLREIPARVVIPQVNVYSGEGFEQVAESFFGFMLRDSEQKGRPFEPRTVRMKSDLRGAGRVALPLAFLRGDDGRWRAKWLHLFLKGHIDYNQVEGNRLTTAALVRAVVERRYPTVRYLTDLWASKAGKVTVWDGQVPDEPVTFVGFERPQGLHEESRVFTPENLRDIVPA</sequence>
<dbReference type="Gene3D" id="2.60.60.30">
    <property type="entry name" value="sav2460 like domains"/>
    <property type="match status" value="1"/>
</dbReference>
<accession>A0ABN2ZC06</accession>
<gene>
    <name evidence="1" type="ORF">GCM10009727_36240</name>
</gene>
<keyword evidence="2" id="KW-1185">Reference proteome</keyword>
<protein>
    <submittedName>
        <fullName evidence="1">TerD family protein</fullName>
    </submittedName>
</protein>
<dbReference type="Proteomes" id="UP001501020">
    <property type="component" value="Unassembled WGS sequence"/>
</dbReference>
<evidence type="ECO:0000313" key="2">
    <source>
        <dbReference type="Proteomes" id="UP001501020"/>
    </source>
</evidence>